<dbReference type="Gene3D" id="3.40.440.10">
    <property type="entry name" value="Adenylosuccinate Synthetase, subunit A, domain 1"/>
    <property type="match status" value="1"/>
</dbReference>
<comment type="cofactor">
    <cofactor evidence="8">
        <name>Mg(2+)</name>
        <dbReference type="ChEBI" id="CHEBI:18420"/>
    </cofactor>
    <text evidence="8">Binds 1 Mg(2+) ion per subunit.</text>
</comment>
<dbReference type="InterPro" id="IPR042110">
    <property type="entry name" value="Adenylosuccinate_synth_dom2"/>
</dbReference>
<dbReference type="UniPathway" id="UPA00075">
    <property type="reaction ID" value="UER00335"/>
</dbReference>
<gene>
    <name evidence="8" type="primary">purA</name>
    <name evidence="12" type="ORF">B9J98_05115</name>
</gene>
<organism evidence="12 13">
    <name type="scientific">Candidatus Terraquivivens tikiterensis</name>
    <dbReference type="NCBI Taxonomy" id="1980982"/>
    <lineage>
        <taxon>Archaea</taxon>
        <taxon>Nitrososphaerota</taxon>
        <taxon>Candidatus Wolframiiraptoraceae</taxon>
        <taxon>Candidatus Terraquivivens</taxon>
    </lineage>
</organism>
<dbReference type="GO" id="GO:0005525">
    <property type="term" value="F:GTP binding"/>
    <property type="evidence" value="ECO:0007669"/>
    <property type="project" value="UniProtKB-UniRule"/>
</dbReference>
<dbReference type="EMBL" id="NDWU01000012">
    <property type="protein sequence ID" value="PUA31875.1"/>
    <property type="molecule type" value="Genomic_DNA"/>
</dbReference>
<evidence type="ECO:0000256" key="9">
    <source>
        <dbReference type="PROSITE-ProRule" id="PRU10134"/>
    </source>
</evidence>
<dbReference type="GO" id="GO:0005737">
    <property type="term" value="C:cytoplasm"/>
    <property type="evidence" value="ECO:0007669"/>
    <property type="project" value="UniProtKB-SubCell"/>
</dbReference>
<dbReference type="InterPro" id="IPR042109">
    <property type="entry name" value="Adenylosuccinate_synth_dom1"/>
</dbReference>
<evidence type="ECO:0000256" key="5">
    <source>
        <dbReference type="ARBA" id="ARBA00022755"/>
    </source>
</evidence>
<dbReference type="FunFam" id="3.90.170.10:FF:000001">
    <property type="entry name" value="Adenylosuccinate synthetase"/>
    <property type="match status" value="1"/>
</dbReference>
<dbReference type="NCBIfam" id="TIGR00184">
    <property type="entry name" value="purA"/>
    <property type="match status" value="1"/>
</dbReference>
<keyword evidence="4 8" id="KW-0547">Nucleotide-binding</keyword>
<dbReference type="AlphaFoldDB" id="A0A2R7Y2U6"/>
<evidence type="ECO:0000313" key="12">
    <source>
        <dbReference type="EMBL" id="PUA31875.1"/>
    </source>
</evidence>
<comment type="function">
    <text evidence="8">Plays an important role in the de novo pathway of purine nucleotide biosynthesis. Catalyzes the first committed step in the biosynthesis of AMP from IMP.</text>
</comment>
<dbReference type="Pfam" id="PF00709">
    <property type="entry name" value="Adenylsucc_synt"/>
    <property type="match status" value="1"/>
</dbReference>
<dbReference type="FunFam" id="1.10.300.10:FF:000001">
    <property type="entry name" value="Adenylosuccinate synthetase"/>
    <property type="match status" value="1"/>
</dbReference>
<comment type="subcellular location">
    <subcellularLocation>
        <location evidence="8">Cytoplasm</location>
    </subcellularLocation>
</comment>
<dbReference type="InterPro" id="IPR018220">
    <property type="entry name" value="Adenylosuccin_syn_GTP-bd"/>
</dbReference>
<evidence type="ECO:0000256" key="8">
    <source>
        <dbReference type="HAMAP-Rule" id="MF_00011"/>
    </source>
</evidence>
<dbReference type="PROSITE" id="PS01266">
    <property type="entry name" value="ADENYLOSUCCIN_SYN_1"/>
    <property type="match status" value="1"/>
</dbReference>
<feature type="binding site" description="in other chain" evidence="8">
    <location>
        <position position="235"/>
    </location>
    <ligand>
        <name>IMP</name>
        <dbReference type="ChEBI" id="CHEBI:58053"/>
        <note>ligand shared between dimeric partners</note>
    </ligand>
</feature>
<reference evidence="12 13" key="1">
    <citation type="submission" date="2017-04" db="EMBL/GenBank/DDBJ databases">
        <title>Draft Aigarchaeota genome from a New Zealand hot spring.</title>
        <authorList>
            <person name="Reysenbach A.-L."/>
            <person name="Donaho J.A."/>
            <person name="Gerhart J."/>
            <person name="Kelley J.F."/>
            <person name="Kouba K."/>
            <person name="Podar M."/>
            <person name="Stott M."/>
        </authorList>
    </citation>
    <scope>NUCLEOTIDE SEQUENCE [LARGE SCALE GENOMIC DNA]</scope>
    <source>
        <strain evidence="12">NZ13_MG1</strain>
    </source>
</reference>
<dbReference type="PANTHER" id="PTHR11846:SF0">
    <property type="entry name" value="ADENYLOSUCCINATE SYNTHETASE"/>
    <property type="match status" value="1"/>
</dbReference>
<evidence type="ECO:0000256" key="2">
    <source>
        <dbReference type="ARBA" id="ARBA00022598"/>
    </source>
</evidence>
<feature type="binding site" description="in other chain" evidence="8">
    <location>
        <position position="299"/>
    </location>
    <ligand>
        <name>IMP</name>
        <dbReference type="ChEBI" id="CHEBI:58053"/>
        <note>ligand shared between dimeric partners</note>
    </ligand>
</feature>
<dbReference type="SMART" id="SM00788">
    <property type="entry name" value="Adenylsucc_synt"/>
    <property type="match status" value="1"/>
</dbReference>
<feature type="active site" evidence="9">
    <location>
        <position position="135"/>
    </location>
</feature>
<dbReference type="HAMAP" id="MF_00011">
    <property type="entry name" value="Adenylosucc_synth"/>
    <property type="match status" value="1"/>
</dbReference>
<comment type="subunit">
    <text evidence="1 8">Homodimer.</text>
</comment>
<dbReference type="GO" id="GO:0004019">
    <property type="term" value="F:adenylosuccinate synthase activity"/>
    <property type="evidence" value="ECO:0007669"/>
    <property type="project" value="UniProtKB-UniRule"/>
</dbReference>
<dbReference type="InterPro" id="IPR027417">
    <property type="entry name" value="P-loop_NTPase"/>
</dbReference>
<feature type="binding site" evidence="8">
    <location>
        <begin position="415"/>
        <end position="417"/>
    </location>
    <ligand>
        <name>GTP</name>
        <dbReference type="ChEBI" id="CHEBI:37565"/>
    </ligand>
</feature>
<keyword evidence="6 8" id="KW-0460">Magnesium</keyword>
<keyword evidence="3 8" id="KW-0479">Metal-binding</keyword>
<proteinExistence type="inferred from homology"/>
<evidence type="ECO:0000256" key="3">
    <source>
        <dbReference type="ARBA" id="ARBA00022723"/>
    </source>
</evidence>
<dbReference type="InterPro" id="IPR001114">
    <property type="entry name" value="Adenylosuccinate_synthetase"/>
</dbReference>
<dbReference type="Proteomes" id="UP000244066">
    <property type="component" value="Unassembled WGS sequence"/>
</dbReference>
<feature type="binding site" description="in other chain" evidence="8">
    <location>
        <position position="124"/>
    </location>
    <ligand>
        <name>IMP</name>
        <dbReference type="ChEBI" id="CHEBI:58053"/>
        <note>ligand shared between dimeric partners</note>
    </ligand>
</feature>
<dbReference type="InterPro" id="IPR042111">
    <property type="entry name" value="Adenylosuccinate_synth_dom3"/>
</dbReference>
<dbReference type="Gene3D" id="1.10.300.10">
    <property type="entry name" value="Adenylosuccinate Synthetase, subunit A, domain 2"/>
    <property type="match status" value="1"/>
</dbReference>
<evidence type="ECO:0000256" key="7">
    <source>
        <dbReference type="ARBA" id="ARBA00023134"/>
    </source>
</evidence>
<feature type="binding site" evidence="8">
    <location>
        <begin position="327"/>
        <end position="329"/>
    </location>
    <ligand>
        <name>GTP</name>
        <dbReference type="ChEBI" id="CHEBI:37565"/>
    </ligand>
</feature>
<feature type="binding site" description="in other chain" evidence="8">
    <location>
        <begin position="38"/>
        <end position="41"/>
    </location>
    <ligand>
        <name>IMP</name>
        <dbReference type="ChEBI" id="CHEBI:58053"/>
        <note>ligand shared between dimeric partners</note>
    </ligand>
</feature>
<protein>
    <recommendedName>
        <fullName evidence="8 10">Adenylosuccinate synthetase</fullName>
        <shortName evidence="8">AMPSase</shortName>
        <shortName evidence="8">AdSS</shortName>
        <ecNumber evidence="8 10">6.3.4.4</ecNumber>
    </recommendedName>
    <alternativeName>
        <fullName evidence="8">IMP--aspartate ligase</fullName>
    </alternativeName>
</protein>
<feature type="active site" description="Proton donor" evidence="8">
    <location>
        <position position="41"/>
    </location>
</feature>
<keyword evidence="2 8" id="KW-0436">Ligase</keyword>
<keyword evidence="5 8" id="KW-0658">Purine biosynthesis</keyword>
<dbReference type="GO" id="GO:0046040">
    <property type="term" value="P:IMP metabolic process"/>
    <property type="evidence" value="ECO:0007669"/>
    <property type="project" value="TreeGrafter"/>
</dbReference>
<evidence type="ECO:0000256" key="6">
    <source>
        <dbReference type="ARBA" id="ARBA00022842"/>
    </source>
</evidence>
<feature type="binding site" description="in other chain" evidence="8">
    <location>
        <begin position="13"/>
        <end position="16"/>
    </location>
    <ligand>
        <name>IMP</name>
        <dbReference type="ChEBI" id="CHEBI:58053"/>
        <note>ligand shared between dimeric partners</note>
    </ligand>
</feature>
<feature type="binding site" evidence="8">
    <location>
        <begin position="295"/>
        <end position="301"/>
    </location>
    <ligand>
        <name>substrate</name>
    </ligand>
</feature>
<comment type="pathway">
    <text evidence="8 10">Purine metabolism; AMP biosynthesis via de novo pathway; AMP from IMP: step 1/2.</text>
</comment>
<feature type="binding site" evidence="8">
    <location>
        <position position="138"/>
    </location>
    <ligand>
        <name>IMP</name>
        <dbReference type="ChEBI" id="CHEBI:58053"/>
        <note>ligand shared between dimeric partners</note>
    </ligand>
</feature>
<accession>A0A2R7Y2U6</accession>
<evidence type="ECO:0000256" key="11">
    <source>
        <dbReference type="SAM" id="MobiDB-lite"/>
    </source>
</evidence>
<dbReference type="GO" id="GO:0000287">
    <property type="term" value="F:magnesium ion binding"/>
    <property type="evidence" value="ECO:0007669"/>
    <property type="project" value="UniProtKB-UniRule"/>
</dbReference>
<name>A0A2R7Y2U6_9ARCH</name>
<evidence type="ECO:0000256" key="4">
    <source>
        <dbReference type="ARBA" id="ARBA00022741"/>
    </source>
</evidence>
<dbReference type="SUPFAM" id="SSF52540">
    <property type="entry name" value="P-loop containing nucleoside triphosphate hydrolases"/>
    <property type="match status" value="1"/>
</dbReference>
<sequence length="426" mass="46324">MPAVVVVGLQWGDEGKGKIVDFISEKADLAVRYQGGANAGHTVVLNGRTYRFHHLPVAALRGKHVCLASGMVIDPVKLIEELESLSREGIRPRLTIDGRAHIVLDIHKLLDEAEESSGKGVGTTKRGIGPAYTYKCARVGVRFSDLADTESIKPRLKKAIDMARALLSGVYNMDAELDVERVTQFLHEVTSRLGGYIGDVSLLVNETLDRGGFVILEGAQGTLLDIDHGTYPFVTSSNTTAGAACNSVGIGPKRVDEVIGVAKAYATRVGKGPFPTEMEEPVASTVRERGREYGTTTGRPRRVGWFDAVAVRYSIMLNGVTSVALTKADCLAGIDPVKVCLAYELDGQEIKSFPSSPYVLERCKPVYAELDGWEALSREEKLAALKGNFDALPKQLREYVDFLESLLACPIKYLSIGAERQETVIR</sequence>
<evidence type="ECO:0000256" key="10">
    <source>
        <dbReference type="RuleBase" id="RU000520"/>
    </source>
</evidence>
<keyword evidence="8" id="KW-0963">Cytoplasm</keyword>
<dbReference type="PANTHER" id="PTHR11846">
    <property type="entry name" value="ADENYLOSUCCINATE SYNTHETASE"/>
    <property type="match status" value="1"/>
</dbReference>
<comment type="catalytic activity">
    <reaction evidence="8 10">
        <text>IMP + L-aspartate + GTP = N(6)-(1,2-dicarboxyethyl)-AMP + GDP + phosphate + 2 H(+)</text>
        <dbReference type="Rhea" id="RHEA:15753"/>
        <dbReference type="ChEBI" id="CHEBI:15378"/>
        <dbReference type="ChEBI" id="CHEBI:29991"/>
        <dbReference type="ChEBI" id="CHEBI:37565"/>
        <dbReference type="ChEBI" id="CHEBI:43474"/>
        <dbReference type="ChEBI" id="CHEBI:57567"/>
        <dbReference type="ChEBI" id="CHEBI:58053"/>
        <dbReference type="ChEBI" id="CHEBI:58189"/>
        <dbReference type="EC" id="6.3.4.4"/>
    </reaction>
</comment>
<dbReference type="EC" id="6.3.4.4" evidence="8 10"/>
<evidence type="ECO:0000256" key="1">
    <source>
        <dbReference type="ARBA" id="ARBA00011738"/>
    </source>
</evidence>
<dbReference type="InterPro" id="IPR033128">
    <property type="entry name" value="Adenylosuccin_syn_Lys_AS"/>
</dbReference>
<feature type="binding site" evidence="8">
    <location>
        <position position="301"/>
    </location>
    <ligand>
        <name>GTP</name>
        <dbReference type="ChEBI" id="CHEBI:37565"/>
    </ligand>
</feature>
<dbReference type="Gene3D" id="3.90.170.10">
    <property type="entry name" value="Adenylosuccinate Synthetase, subunit A, domain 3"/>
    <property type="match status" value="1"/>
</dbReference>
<feature type="binding site" evidence="8">
    <location>
        <position position="40"/>
    </location>
    <ligand>
        <name>Mg(2+)</name>
        <dbReference type="ChEBI" id="CHEBI:18420"/>
    </ligand>
</feature>
<keyword evidence="7 8" id="KW-0342">GTP-binding</keyword>
<feature type="binding site" evidence="8">
    <location>
        <begin position="12"/>
        <end position="18"/>
    </location>
    <ligand>
        <name>GTP</name>
        <dbReference type="ChEBI" id="CHEBI:37565"/>
    </ligand>
</feature>
<feature type="region of interest" description="Disordered" evidence="11">
    <location>
        <begin position="276"/>
        <end position="295"/>
    </location>
</feature>
<feature type="binding site" evidence="8">
    <location>
        <begin position="40"/>
        <end position="42"/>
    </location>
    <ligand>
        <name>GTP</name>
        <dbReference type="ChEBI" id="CHEBI:37565"/>
    </ligand>
</feature>
<comment type="caution">
    <text evidence="12">The sequence shown here is derived from an EMBL/GenBank/DDBJ whole genome shotgun (WGS) entry which is preliminary data.</text>
</comment>
<feature type="binding site" evidence="8">
    <location>
        <position position="13"/>
    </location>
    <ligand>
        <name>Mg(2+)</name>
        <dbReference type="ChEBI" id="CHEBI:18420"/>
    </ligand>
</feature>
<dbReference type="PROSITE" id="PS00513">
    <property type="entry name" value="ADENYLOSUCCIN_SYN_2"/>
    <property type="match status" value="1"/>
</dbReference>
<dbReference type="NCBIfam" id="NF002223">
    <property type="entry name" value="PRK01117.1"/>
    <property type="match status" value="1"/>
</dbReference>
<dbReference type="CDD" id="cd03108">
    <property type="entry name" value="AdSS"/>
    <property type="match status" value="1"/>
</dbReference>
<evidence type="ECO:0000313" key="13">
    <source>
        <dbReference type="Proteomes" id="UP000244066"/>
    </source>
</evidence>
<feature type="active site" description="Proton acceptor" evidence="8">
    <location>
        <position position="13"/>
    </location>
</feature>
<dbReference type="GO" id="GO:0044208">
    <property type="term" value="P:'de novo' AMP biosynthetic process"/>
    <property type="evidence" value="ECO:0007669"/>
    <property type="project" value="UniProtKB-UniRule"/>
</dbReference>
<comment type="similarity">
    <text evidence="8 10">Belongs to the adenylosuccinate synthetase family.</text>
</comment>
<feature type="binding site" description="in other chain" evidence="8">
    <location>
        <position position="220"/>
    </location>
    <ligand>
        <name>IMP</name>
        <dbReference type="ChEBI" id="CHEBI:58053"/>
        <note>ligand shared between dimeric partners</note>
    </ligand>
</feature>